<proteinExistence type="predicted"/>
<evidence type="ECO:0000313" key="1">
    <source>
        <dbReference type="EMBL" id="KAH3741572.1"/>
    </source>
</evidence>
<evidence type="ECO:0000313" key="2">
    <source>
        <dbReference type="Proteomes" id="UP000828390"/>
    </source>
</evidence>
<gene>
    <name evidence="1" type="ORF">DPMN_048297</name>
</gene>
<organism evidence="1 2">
    <name type="scientific">Dreissena polymorpha</name>
    <name type="common">Zebra mussel</name>
    <name type="synonym">Mytilus polymorpha</name>
    <dbReference type="NCBI Taxonomy" id="45954"/>
    <lineage>
        <taxon>Eukaryota</taxon>
        <taxon>Metazoa</taxon>
        <taxon>Spiralia</taxon>
        <taxon>Lophotrochozoa</taxon>
        <taxon>Mollusca</taxon>
        <taxon>Bivalvia</taxon>
        <taxon>Autobranchia</taxon>
        <taxon>Heteroconchia</taxon>
        <taxon>Euheterodonta</taxon>
        <taxon>Imparidentia</taxon>
        <taxon>Neoheterodontei</taxon>
        <taxon>Myida</taxon>
        <taxon>Dreissenoidea</taxon>
        <taxon>Dreissenidae</taxon>
        <taxon>Dreissena</taxon>
    </lineage>
</organism>
<keyword evidence="2" id="KW-1185">Reference proteome</keyword>
<dbReference type="PANTHER" id="PTHR46880:SF9">
    <property type="entry name" value="ZINC FINGER PROTEIN 862"/>
    <property type="match status" value="1"/>
</dbReference>
<dbReference type="PANTHER" id="PTHR46880">
    <property type="entry name" value="RAS-ASSOCIATING DOMAIN-CONTAINING PROTEIN"/>
    <property type="match status" value="1"/>
</dbReference>
<dbReference type="EMBL" id="JAIWYP010000011">
    <property type="protein sequence ID" value="KAH3741572.1"/>
    <property type="molecule type" value="Genomic_DNA"/>
</dbReference>
<dbReference type="Proteomes" id="UP000828390">
    <property type="component" value="Unassembled WGS sequence"/>
</dbReference>
<reference evidence="1" key="1">
    <citation type="journal article" date="2019" name="bioRxiv">
        <title>The Genome of the Zebra Mussel, Dreissena polymorpha: A Resource for Invasive Species Research.</title>
        <authorList>
            <person name="McCartney M.A."/>
            <person name="Auch B."/>
            <person name="Kono T."/>
            <person name="Mallez S."/>
            <person name="Zhang Y."/>
            <person name="Obille A."/>
            <person name="Becker A."/>
            <person name="Abrahante J.E."/>
            <person name="Garbe J."/>
            <person name="Badalamenti J.P."/>
            <person name="Herman A."/>
            <person name="Mangelson H."/>
            <person name="Liachko I."/>
            <person name="Sullivan S."/>
            <person name="Sone E.D."/>
            <person name="Koren S."/>
            <person name="Silverstein K.A.T."/>
            <person name="Beckman K.B."/>
            <person name="Gohl D.M."/>
        </authorList>
    </citation>
    <scope>NUCLEOTIDE SEQUENCE</scope>
    <source>
        <strain evidence="1">Duluth1</strain>
        <tissue evidence="1">Whole animal</tissue>
    </source>
</reference>
<name>A0A9D4DAE7_DREPO</name>
<protein>
    <submittedName>
        <fullName evidence="1">Uncharacterized protein</fullName>
    </submittedName>
</protein>
<accession>A0A9D4DAE7</accession>
<reference evidence="1" key="2">
    <citation type="submission" date="2020-11" db="EMBL/GenBank/DDBJ databases">
        <authorList>
            <person name="McCartney M.A."/>
            <person name="Auch B."/>
            <person name="Kono T."/>
            <person name="Mallez S."/>
            <person name="Becker A."/>
            <person name="Gohl D.M."/>
            <person name="Silverstein K.A.T."/>
            <person name="Koren S."/>
            <person name="Bechman K.B."/>
            <person name="Herman A."/>
            <person name="Abrahante J.E."/>
            <person name="Garbe J."/>
        </authorList>
    </citation>
    <scope>NUCLEOTIDE SEQUENCE</scope>
    <source>
        <strain evidence="1">Duluth1</strain>
        <tissue evidence="1">Whole animal</tissue>
    </source>
</reference>
<comment type="caution">
    <text evidence="1">The sequence shown here is derived from an EMBL/GenBank/DDBJ whole genome shotgun (WGS) entry which is preliminary data.</text>
</comment>
<sequence>MTKVAHHKLCHLFRNAHYVAKLGRPYSDMGFFILVAAKAYDVGKTYLTDKACQQFVSAIAEDCRLKQDVTSFNHARFISLIQDGSTDCSSQEAEIVYTCSLCISRKIE</sequence>
<dbReference type="AlphaFoldDB" id="A0A9D4DAE7"/>